<name>A0ABY8QX97_9MICO</name>
<protein>
    <submittedName>
        <fullName evidence="1">Uncharacterized protein</fullName>
    </submittedName>
</protein>
<dbReference type="RefSeq" id="WP_349640254.1">
    <property type="nucleotide sequence ID" value="NZ_CP090958.1"/>
</dbReference>
<organism evidence="1 2">
    <name type="scientific">Saxibacter everestensis</name>
    <dbReference type="NCBI Taxonomy" id="2909229"/>
    <lineage>
        <taxon>Bacteria</taxon>
        <taxon>Bacillati</taxon>
        <taxon>Actinomycetota</taxon>
        <taxon>Actinomycetes</taxon>
        <taxon>Micrococcales</taxon>
        <taxon>Brevibacteriaceae</taxon>
        <taxon>Saxibacter</taxon>
    </lineage>
</organism>
<keyword evidence="2" id="KW-1185">Reference proteome</keyword>
<accession>A0ABY8QX97</accession>
<reference evidence="1 2" key="1">
    <citation type="submission" date="2023-05" db="EMBL/GenBank/DDBJ databases">
        <title>Lithophilousrod everest ZFBP1038 complete genpme.</title>
        <authorList>
            <person name="Tian M."/>
        </authorList>
    </citation>
    <scope>NUCLEOTIDE SEQUENCE [LARGE SCALE GENOMIC DNA]</scope>
    <source>
        <strain evidence="1 2">ZFBP1038</strain>
    </source>
</reference>
<proteinExistence type="predicted"/>
<dbReference type="EMBL" id="CP090958">
    <property type="protein sequence ID" value="WGW13431.1"/>
    <property type="molecule type" value="Genomic_DNA"/>
</dbReference>
<dbReference type="Proteomes" id="UP001209083">
    <property type="component" value="Chromosome"/>
</dbReference>
<gene>
    <name evidence="1" type="ORF">LWF01_06650</name>
</gene>
<sequence>MEINYCPECGTDVVYIGLARWPDTDELVNVAQCLAEDCGWAGADIESDYPVLAVKQSAA</sequence>
<evidence type="ECO:0000313" key="1">
    <source>
        <dbReference type="EMBL" id="WGW13431.1"/>
    </source>
</evidence>
<evidence type="ECO:0000313" key="2">
    <source>
        <dbReference type="Proteomes" id="UP001209083"/>
    </source>
</evidence>